<dbReference type="GO" id="GO:0005743">
    <property type="term" value="C:mitochondrial inner membrane"/>
    <property type="evidence" value="ECO:0007669"/>
    <property type="project" value="TreeGrafter"/>
</dbReference>
<dbReference type="Proteomes" id="UP000688137">
    <property type="component" value="Unassembled WGS sequence"/>
</dbReference>
<keyword evidence="4" id="KW-0809">Transit peptide</keyword>
<dbReference type="EMBL" id="CAJJDM010000032">
    <property type="protein sequence ID" value="CAD8062187.1"/>
    <property type="molecule type" value="Genomic_DNA"/>
</dbReference>
<feature type="region of interest" description="Disordered" evidence="7">
    <location>
        <begin position="652"/>
        <end position="682"/>
    </location>
</feature>
<dbReference type="PANTHER" id="PTHR13143:SF6">
    <property type="entry name" value="TETRATRICOPEPTIDE REPEAT PROTEIN 19, MITOCHONDRIAL"/>
    <property type="match status" value="1"/>
</dbReference>
<feature type="region of interest" description="Disordered" evidence="7">
    <location>
        <begin position="1164"/>
        <end position="1224"/>
    </location>
</feature>
<keyword evidence="2" id="KW-0677">Repeat</keyword>
<evidence type="ECO:0000256" key="7">
    <source>
        <dbReference type="SAM" id="MobiDB-lite"/>
    </source>
</evidence>
<keyword evidence="8" id="KW-0472">Membrane</keyword>
<protein>
    <recommendedName>
        <fullName evidence="9">VWFA domain-containing protein</fullName>
    </recommendedName>
</protein>
<name>A0A8S1L3X5_PARPR</name>
<dbReference type="PANTHER" id="PTHR13143">
    <property type="entry name" value="TETRATRICOPEPTIDE REPEAT PROTEIN 19"/>
    <property type="match status" value="1"/>
</dbReference>
<feature type="region of interest" description="Disordered" evidence="7">
    <location>
        <begin position="755"/>
        <end position="774"/>
    </location>
</feature>
<accession>A0A8S1L3X5</accession>
<keyword evidence="5" id="KW-0496">Mitochondrion</keyword>
<feature type="compositionally biased region" description="Basic and acidic residues" evidence="7">
    <location>
        <begin position="800"/>
        <end position="814"/>
    </location>
</feature>
<sequence length="1321" mass="153464">MELKNQILLVILIPIILILMLAVLQVGLLGFVSIPSFQDSLLDFHINRHLNGLQIEMNIIEQEIYIQYQAYFNQIFGVSAHLRHYCFGEFQNYSSWTLDDKQLSLNAFTSTKKDSQDYKIAWSHSKYQTLTELQNQSPQLYFQLTKAAQSLILSDIIINNTRSLKQDLNLNTTSDTSSDAEALVPINYAATMIHCTDSFVIRFPQFTEVQQQKLTGFNVSQWLPEIPMSLDPTLNFTMKYDRTDEFTSGPSISLTQIVHQTDTTKCYMTAKVLNSYLEDLTTRHLQQHQSQGEQEHQLFVAIINEEYTVLSPKNYSDRNVTQAIVQYINETKQLSNSSYTELISKMDAPIYDKIKELRTNDTLNSTQLIYSFGSYKFYLLFSEVVTTSSKRVSIVTAPENGRRYVYIEPEVNDFKMPTFILIHYFEENVLIQELYEGTSLNNVRILEIIVLIVIIVLSVVIFLFVWYTATRIGLSFEQPIKVLTEFMNSIDIQNMDQEEELINYQDYFNSFEIKSLFQTMNIFVTTIKYSNQKYSNSKHSDAIALMELSRAKDFYKKEIGNMSAVGICANNIGILHMKGGRVFEAVNEMEEAIYIAKLELMEIKELKKWCTTMMAALQEPNLYQNLRLKLKGLANKFRQQIEITWIKKIQKKQQEDQKNETNTQMKAISSSQRQKNISNTSKNISTTVIHSKNIPHMALINPQSSCSSKNTQLASVAVNSVTTPINKKKRTLTYEKSLNESKKGLQPINQVDQENSNYYSPQLSPNVSNNRSKYLGQSYNQSSIMQSQRLDMKESIINYEDKQNNNQLEERERNNSGSSDVQMSELQMIKEKLSELTKKKKLAKAKLLNRQFQLAQFMFNICMQYSDVFIPETLKLFTDFEATAEKDQRFTQSKIVRLINLHVKKALCYIQIGDISNFQLSEQKAEEYYNKLIQDNANLEQAQQNEEQDFNFVDMFKNVPKEVLFSKIRQLKAIYQLLRGNFKTAAEILTEIIEMGDYYDPEVRDFCLMVLEKIFKLFNISPQPIQQFRNQISINVYEIVFMIDYSKEMNIEQINLSHSICTKIFSILQPQDLIGMYGFNNSLHEAFPLQPKGTYKDLLNKQLYMAITAPGGNSRLYQALRFAVKNFFEHKINISNANKTNCKSDDQKSNQKKECNNFTIHEENEQDLSQSQFPPLSNNDDPKQKLNESQTEGEQDTESDNDDIQFFKNGNNVNFNGKSEDNNDQQQYDFRSRYKFICIFTEINKHMCQKQEEKLKQLLEKNQVDLMVFNIANQNANMLELKKLSKITPRSIFVNATANLEQLFGKSRQNQLQKKMYLEFF</sequence>
<comment type="subcellular location">
    <subcellularLocation>
        <location evidence="1">Mitochondrion</location>
    </subcellularLocation>
</comment>
<keyword evidence="8" id="KW-1133">Transmembrane helix</keyword>
<dbReference type="CDD" id="cd00198">
    <property type="entry name" value="vWFA"/>
    <property type="match status" value="1"/>
</dbReference>
<feature type="compositionally biased region" description="Polar residues" evidence="7">
    <location>
        <begin position="1167"/>
        <end position="1179"/>
    </location>
</feature>
<feature type="transmembrane region" description="Helical" evidence="8">
    <location>
        <begin position="6"/>
        <end position="32"/>
    </location>
</feature>
<proteinExistence type="predicted"/>
<keyword evidence="11" id="KW-1185">Reference proteome</keyword>
<keyword evidence="8" id="KW-0812">Transmembrane</keyword>
<dbReference type="InterPro" id="IPR040395">
    <property type="entry name" value="TTC19"/>
</dbReference>
<evidence type="ECO:0000256" key="5">
    <source>
        <dbReference type="ARBA" id="ARBA00023128"/>
    </source>
</evidence>
<evidence type="ECO:0000313" key="11">
    <source>
        <dbReference type="Proteomes" id="UP000688137"/>
    </source>
</evidence>
<evidence type="ECO:0000256" key="6">
    <source>
        <dbReference type="SAM" id="Coils"/>
    </source>
</evidence>
<feature type="compositionally biased region" description="Polar residues" evidence="7">
    <location>
        <begin position="660"/>
        <end position="682"/>
    </location>
</feature>
<feature type="region of interest" description="Disordered" evidence="7">
    <location>
        <begin position="800"/>
        <end position="822"/>
    </location>
</feature>
<feature type="transmembrane region" description="Helical" evidence="8">
    <location>
        <begin position="448"/>
        <end position="469"/>
    </location>
</feature>
<keyword evidence="3" id="KW-0802">TPR repeat</keyword>
<dbReference type="OMA" id="QIEITWI"/>
<evidence type="ECO:0000256" key="1">
    <source>
        <dbReference type="ARBA" id="ARBA00004173"/>
    </source>
</evidence>
<evidence type="ECO:0000259" key="9">
    <source>
        <dbReference type="PROSITE" id="PS50234"/>
    </source>
</evidence>
<evidence type="ECO:0000313" key="10">
    <source>
        <dbReference type="EMBL" id="CAD8062187.1"/>
    </source>
</evidence>
<evidence type="ECO:0000256" key="2">
    <source>
        <dbReference type="ARBA" id="ARBA00022737"/>
    </source>
</evidence>
<evidence type="ECO:0000256" key="3">
    <source>
        <dbReference type="ARBA" id="ARBA00022803"/>
    </source>
</evidence>
<evidence type="ECO:0000256" key="4">
    <source>
        <dbReference type="ARBA" id="ARBA00022946"/>
    </source>
</evidence>
<feature type="coiled-coil region" evidence="6">
    <location>
        <begin position="922"/>
        <end position="949"/>
    </location>
</feature>
<dbReference type="PROSITE" id="PS50234">
    <property type="entry name" value="VWFA"/>
    <property type="match status" value="1"/>
</dbReference>
<keyword evidence="6" id="KW-0175">Coiled coil</keyword>
<organism evidence="10 11">
    <name type="scientific">Paramecium primaurelia</name>
    <dbReference type="NCBI Taxonomy" id="5886"/>
    <lineage>
        <taxon>Eukaryota</taxon>
        <taxon>Sar</taxon>
        <taxon>Alveolata</taxon>
        <taxon>Ciliophora</taxon>
        <taxon>Intramacronucleata</taxon>
        <taxon>Oligohymenophorea</taxon>
        <taxon>Peniculida</taxon>
        <taxon>Parameciidae</taxon>
        <taxon>Paramecium</taxon>
    </lineage>
</organism>
<feature type="compositionally biased region" description="Low complexity" evidence="7">
    <location>
        <begin position="1206"/>
        <end position="1217"/>
    </location>
</feature>
<reference evidence="10" key="1">
    <citation type="submission" date="2021-01" db="EMBL/GenBank/DDBJ databases">
        <authorList>
            <consortium name="Genoscope - CEA"/>
            <person name="William W."/>
        </authorList>
    </citation>
    <scope>NUCLEOTIDE SEQUENCE</scope>
</reference>
<dbReference type="GO" id="GO:0034551">
    <property type="term" value="P:mitochondrial respiratory chain complex III assembly"/>
    <property type="evidence" value="ECO:0007669"/>
    <property type="project" value="InterPro"/>
</dbReference>
<comment type="caution">
    <text evidence="10">The sequence shown here is derived from an EMBL/GenBank/DDBJ whole genome shotgun (WGS) entry which is preliminary data.</text>
</comment>
<gene>
    <name evidence="10" type="ORF">PPRIM_AZ9-3.1.T0330011</name>
</gene>
<feature type="domain" description="VWFA" evidence="9">
    <location>
        <begin position="1038"/>
        <end position="1141"/>
    </location>
</feature>
<evidence type="ECO:0000256" key="8">
    <source>
        <dbReference type="SAM" id="Phobius"/>
    </source>
</evidence>
<dbReference type="InterPro" id="IPR002035">
    <property type="entry name" value="VWF_A"/>
</dbReference>
<dbReference type="SMART" id="SM00327">
    <property type="entry name" value="VWA"/>
    <property type="match status" value="1"/>
</dbReference>
<feature type="compositionally biased region" description="Acidic residues" evidence="7">
    <location>
        <begin position="1191"/>
        <end position="1203"/>
    </location>
</feature>